<comment type="similarity">
    <text evidence="1">Belongs to the peptidase S66 family.</text>
</comment>
<dbReference type="Pfam" id="PF17676">
    <property type="entry name" value="Peptidase_S66C"/>
    <property type="match status" value="1"/>
</dbReference>
<evidence type="ECO:0000256" key="1">
    <source>
        <dbReference type="ARBA" id="ARBA00010233"/>
    </source>
</evidence>
<dbReference type="InterPro" id="IPR040921">
    <property type="entry name" value="Peptidase_S66C"/>
</dbReference>
<keyword evidence="5" id="KW-0720">Serine protease</keyword>
<dbReference type="PANTHER" id="PTHR30237">
    <property type="entry name" value="MURAMOYLTETRAPEPTIDE CARBOXYPEPTIDASE"/>
    <property type="match status" value="1"/>
</dbReference>
<dbReference type="SUPFAM" id="SSF141986">
    <property type="entry name" value="LD-carboxypeptidase A C-terminal domain-like"/>
    <property type="match status" value="1"/>
</dbReference>
<dbReference type="Gene3D" id="3.40.50.10740">
    <property type="entry name" value="Class I glutamine amidotransferase-like"/>
    <property type="match status" value="1"/>
</dbReference>
<dbReference type="CDD" id="cd07025">
    <property type="entry name" value="Peptidase_S66"/>
    <property type="match status" value="1"/>
</dbReference>
<dbReference type="InterPro" id="IPR040449">
    <property type="entry name" value="Peptidase_S66_N"/>
</dbReference>
<evidence type="ECO:0000259" key="7">
    <source>
        <dbReference type="Pfam" id="PF17676"/>
    </source>
</evidence>
<dbReference type="RefSeq" id="WP_315950159.1">
    <property type="nucleotide sequence ID" value="NZ_JAWCUD010000001.1"/>
</dbReference>
<evidence type="ECO:0000313" key="9">
    <source>
        <dbReference type="Proteomes" id="UP001260980"/>
    </source>
</evidence>
<keyword evidence="4" id="KW-0378">Hydrolase</keyword>
<dbReference type="Proteomes" id="UP001260980">
    <property type="component" value="Unassembled WGS sequence"/>
</dbReference>
<sequence length="307" mass="33628">MTIQPPMLRGGDTIGIVTLGSPLDASIIDARIATLESMGFEVLVGKYAYSYDGIVASTAQQRAEDFMAMISNHQVKMILPTRGGTGVRDILPYLDYQLINKNPKIITGYSDITILLNILNQFSNLITFQSLLLIDFDPNTPKYSFDQFFSATSTLSQTRVIQNPPGIPLKSLIQGNVRGQIVGGNLTSFVGSLGTPYEINTTGKIVLIEETHEPSNTIYRYLTQLIMAGKFQHCQGIIMGQCTNCTVSYSTTYDDLINGVMYPLGKPLMTNLSTAHGYYKAAIPIGAMVDLNTFDNTLTVLEPTVKI</sequence>
<evidence type="ECO:0000256" key="3">
    <source>
        <dbReference type="ARBA" id="ARBA00022670"/>
    </source>
</evidence>
<reference evidence="8 9" key="1">
    <citation type="submission" date="2023-10" db="EMBL/GenBank/DDBJ databases">
        <title>Paenibacillus strain PFR10 Genome sequencing and assembly.</title>
        <authorList>
            <person name="Kim I."/>
        </authorList>
    </citation>
    <scope>NUCLEOTIDE SEQUENCE [LARGE SCALE GENOMIC DNA]</scope>
    <source>
        <strain evidence="8 9">PFR10</strain>
    </source>
</reference>
<evidence type="ECO:0000256" key="5">
    <source>
        <dbReference type="ARBA" id="ARBA00022825"/>
    </source>
</evidence>
<protein>
    <submittedName>
        <fullName evidence="8">LD-carboxypeptidase</fullName>
    </submittedName>
</protein>
<dbReference type="Pfam" id="PF02016">
    <property type="entry name" value="Peptidase_S66"/>
    <property type="match status" value="1"/>
</dbReference>
<keyword evidence="9" id="KW-1185">Reference proteome</keyword>
<dbReference type="PANTHER" id="PTHR30237:SF2">
    <property type="entry name" value="MUREIN TETRAPEPTIDE CARBOXYPEPTIDASE"/>
    <property type="match status" value="1"/>
</dbReference>
<dbReference type="InterPro" id="IPR027478">
    <property type="entry name" value="LdcA_N"/>
</dbReference>
<proteinExistence type="inferred from homology"/>
<dbReference type="EMBL" id="JAWCUD010000001">
    <property type="protein sequence ID" value="MDU0200700.1"/>
    <property type="molecule type" value="Genomic_DNA"/>
</dbReference>
<feature type="domain" description="LD-carboxypeptidase C-terminal" evidence="7">
    <location>
        <begin position="178"/>
        <end position="291"/>
    </location>
</feature>
<feature type="domain" description="LD-carboxypeptidase N-terminal" evidence="6">
    <location>
        <begin position="14"/>
        <end position="129"/>
    </location>
</feature>
<accession>A0ABU3R8V1</accession>
<comment type="caution">
    <text evidence="8">The sequence shown here is derived from an EMBL/GenBank/DDBJ whole genome shotgun (WGS) entry which is preliminary data.</text>
</comment>
<evidence type="ECO:0000256" key="4">
    <source>
        <dbReference type="ARBA" id="ARBA00022801"/>
    </source>
</evidence>
<dbReference type="Gene3D" id="3.50.30.60">
    <property type="entry name" value="LD-carboxypeptidase A C-terminal domain-like"/>
    <property type="match status" value="1"/>
</dbReference>
<keyword evidence="2" id="KW-0121">Carboxypeptidase</keyword>
<dbReference type="InterPro" id="IPR029062">
    <property type="entry name" value="Class_I_gatase-like"/>
</dbReference>
<dbReference type="PIRSF" id="PIRSF028757">
    <property type="entry name" value="LD-carboxypeptidase"/>
    <property type="match status" value="1"/>
</dbReference>
<gene>
    <name evidence="8" type="ORF">RQP52_06325</name>
</gene>
<evidence type="ECO:0000259" key="6">
    <source>
        <dbReference type="Pfam" id="PF02016"/>
    </source>
</evidence>
<evidence type="ECO:0000313" key="8">
    <source>
        <dbReference type="EMBL" id="MDU0200700.1"/>
    </source>
</evidence>
<dbReference type="InterPro" id="IPR027461">
    <property type="entry name" value="Carboxypeptidase_A_C_sf"/>
</dbReference>
<dbReference type="SUPFAM" id="SSF52317">
    <property type="entry name" value="Class I glutamine amidotransferase-like"/>
    <property type="match status" value="1"/>
</dbReference>
<organism evidence="8 9">
    <name type="scientific">Paenibacillus violae</name>
    <dbReference type="NCBI Taxonomy" id="3077234"/>
    <lineage>
        <taxon>Bacteria</taxon>
        <taxon>Bacillati</taxon>
        <taxon>Bacillota</taxon>
        <taxon>Bacilli</taxon>
        <taxon>Bacillales</taxon>
        <taxon>Paenibacillaceae</taxon>
        <taxon>Paenibacillus</taxon>
    </lineage>
</organism>
<dbReference type="InterPro" id="IPR003507">
    <property type="entry name" value="S66_fam"/>
</dbReference>
<name>A0ABU3R8V1_9BACL</name>
<keyword evidence="3" id="KW-0645">Protease</keyword>
<evidence type="ECO:0000256" key="2">
    <source>
        <dbReference type="ARBA" id="ARBA00022645"/>
    </source>
</evidence>